<gene>
    <name evidence="1" type="ORF">SPTER_30950</name>
</gene>
<dbReference type="OrthoDB" id="1683199at2"/>
<protein>
    <submittedName>
        <fullName evidence="1">Uncharacterized protein</fullName>
    </submittedName>
</protein>
<sequence length="83" mass="9220">MPFTLQAATAVWNKIQQGDQTATSLTAFMGNLAMDLADYQSHQDIEKKLREIFQQAGVEYPESTHVLHLKTTLLTALSRLDAG</sequence>
<evidence type="ECO:0000313" key="1">
    <source>
        <dbReference type="EMBL" id="QDR81683.1"/>
    </source>
</evidence>
<dbReference type="Proteomes" id="UP000320776">
    <property type="component" value="Chromosome"/>
</dbReference>
<reference evidence="1 2" key="1">
    <citation type="submission" date="2019-02" db="EMBL/GenBank/DDBJ databases">
        <title>Closed genome of Sporomusa termitida DSM 4440.</title>
        <authorList>
            <person name="Poehlein A."/>
            <person name="Daniel R."/>
        </authorList>
    </citation>
    <scope>NUCLEOTIDE SEQUENCE [LARGE SCALE GENOMIC DNA]</scope>
    <source>
        <strain evidence="1 2">DSM 4440</strain>
    </source>
</reference>
<evidence type="ECO:0000313" key="2">
    <source>
        <dbReference type="Proteomes" id="UP000320776"/>
    </source>
</evidence>
<dbReference type="KEGG" id="sted:SPTER_30950"/>
<dbReference type="AlphaFoldDB" id="A0A517DWH5"/>
<dbReference type="EMBL" id="CP036259">
    <property type="protein sequence ID" value="QDR81683.1"/>
    <property type="molecule type" value="Genomic_DNA"/>
</dbReference>
<proteinExistence type="predicted"/>
<organism evidence="1 2">
    <name type="scientific">Sporomusa termitida</name>
    <dbReference type="NCBI Taxonomy" id="2377"/>
    <lineage>
        <taxon>Bacteria</taxon>
        <taxon>Bacillati</taxon>
        <taxon>Bacillota</taxon>
        <taxon>Negativicutes</taxon>
        <taxon>Selenomonadales</taxon>
        <taxon>Sporomusaceae</taxon>
        <taxon>Sporomusa</taxon>
    </lineage>
</organism>
<name>A0A517DWH5_9FIRM</name>
<dbReference type="RefSeq" id="WP_144351149.1">
    <property type="nucleotide sequence ID" value="NZ_CP036259.1"/>
</dbReference>
<keyword evidence="2" id="KW-1185">Reference proteome</keyword>
<accession>A0A517DWH5</accession>